<dbReference type="Pfam" id="PF19290">
    <property type="entry name" value="PmbA_TldD_2nd"/>
    <property type="match status" value="1"/>
</dbReference>
<dbReference type="InterPro" id="IPR002510">
    <property type="entry name" value="Metalloprtase-TldD/E_N"/>
</dbReference>
<dbReference type="EMBL" id="UINC01138153">
    <property type="protein sequence ID" value="SVD23919.1"/>
    <property type="molecule type" value="Genomic_DNA"/>
</dbReference>
<accession>A0A382TPA9</accession>
<proteinExistence type="predicted"/>
<dbReference type="GO" id="GO:0008237">
    <property type="term" value="F:metallopeptidase activity"/>
    <property type="evidence" value="ECO:0007669"/>
    <property type="project" value="InterPro"/>
</dbReference>
<reference evidence="4" key="1">
    <citation type="submission" date="2018-05" db="EMBL/GenBank/DDBJ databases">
        <authorList>
            <person name="Lanie J.A."/>
            <person name="Ng W.-L."/>
            <person name="Kazmierczak K.M."/>
            <person name="Andrzejewski T.M."/>
            <person name="Davidsen T.M."/>
            <person name="Wayne K.J."/>
            <person name="Tettelin H."/>
            <person name="Glass J.I."/>
            <person name="Rusch D."/>
            <person name="Podicherti R."/>
            <person name="Tsui H.-C.T."/>
            <person name="Winkler M.E."/>
        </authorList>
    </citation>
    <scope>NUCLEOTIDE SEQUENCE</scope>
</reference>
<dbReference type="InterPro" id="IPR045569">
    <property type="entry name" value="Metalloprtase-TldD/E_C"/>
</dbReference>
<dbReference type="AlphaFoldDB" id="A0A382TPA9"/>
<dbReference type="Gene3D" id="3.30.2290.10">
    <property type="entry name" value="PmbA/TldD superfamily"/>
    <property type="match status" value="1"/>
</dbReference>
<dbReference type="InterPro" id="IPR036059">
    <property type="entry name" value="TldD/PmbA_sf"/>
</dbReference>
<evidence type="ECO:0008006" key="5">
    <source>
        <dbReference type="Google" id="ProtNLM"/>
    </source>
</evidence>
<feature type="non-terminal residue" evidence="4">
    <location>
        <position position="287"/>
    </location>
</feature>
<dbReference type="Pfam" id="PF19289">
    <property type="entry name" value="PmbA_TldD_3rd"/>
    <property type="match status" value="1"/>
</dbReference>
<dbReference type="Pfam" id="PF01523">
    <property type="entry name" value="PmbA_TldD_1st"/>
    <property type="match status" value="1"/>
</dbReference>
<sequence>MVENKEPGDSILDPAALSEVVSLALAEASQRGASAAEAASALGQGLSVNVRLGEIETVEHTRDRSLIVTVYFGQQTGSASTSDYGLASIKETVQAACNIATYTQADECNGLADDDRLATEFPDLDLYHPWLPAVDEARDMAVACEQSALEHDNRIENSEGASVSSHEGYEVYATSTGFRGENRKTRHGISCSVIGQGQDGMQRDYWYSAARRKDQMDSPEHVGLEAARRTIRRLDARKIKTCQVPVLFEAPVASSLLSHFIGAVSGGALYRRASFLLDHVGQQVFPE</sequence>
<feature type="domain" description="Metalloprotease TldD/E C-terminal" evidence="2">
    <location>
        <begin position="241"/>
        <end position="287"/>
    </location>
</feature>
<gene>
    <name evidence="4" type="ORF">METZ01_LOCUS376773</name>
</gene>
<feature type="domain" description="Metalloprotease TldD/E N-terminal" evidence="1">
    <location>
        <begin position="43"/>
        <end position="100"/>
    </location>
</feature>
<protein>
    <recommendedName>
        <fullName evidence="5">Metalloprotease PmbA</fullName>
    </recommendedName>
</protein>
<evidence type="ECO:0000313" key="4">
    <source>
        <dbReference type="EMBL" id="SVD23919.1"/>
    </source>
</evidence>
<dbReference type="SUPFAM" id="SSF111283">
    <property type="entry name" value="Putative modulator of DNA gyrase, PmbA/TldD"/>
    <property type="match status" value="1"/>
</dbReference>
<dbReference type="GO" id="GO:0005829">
    <property type="term" value="C:cytosol"/>
    <property type="evidence" value="ECO:0007669"/>
    <property type="project" value="TreeGrafter"/>
</dbReference>
<feature type="domain" description="Metalloprotease TldD/E central" evidence="3">
    <location>
        <begin position="127"/>
        <end position="234"/>
    </location>
</feature>
<dbReference type="InterPro" id="IPR047657">
    <property type="entry name" value="PmbA"/>
</dbReference>
<evidence type="ECO:0000259" key="1">
    <source>
        <dbReference type="Pfam" id="PF01523"/>
    </source>
</evidence>
<dbReference type="InterPro" id="IPR035068">
    <property type="entry name" value="TldD/PmbA_N"/>
</dbReference>
<dbReference type="GO" id="GO:0006508">
    <property type="term" value="P:proteolysis"/>
    <property type="evidence" value="ECO:0007669"/>
    <property type="project" value="InterPro"/>
</dbReference>
<dbReference type="PANTHER" id="PTHR43421">
    <property type="entry name" value="METALLOPROTEASE PMBA"/>
    <property type="match status" value="1"/>
</dbReference>
<dbReference type="PANTHER" id="PTHR43421:SF1">
    <property type="entry name" value="METALLOPROTEASE PMBA"/>
    <property type="match status" value="1"/>
</dbReference>
<evidence type="ECO:0000259" key="2">
    <source>
        <dbReference type="Pfam" id="PF19289"/>
    </source>
</evidence>
<evidence type="ECO:0000259" key="3">
    <source>
        <dbReference type="Pfam" id="PF19290"/>
    </source>
</evidence>
<dbReference type="InterPro" id="IPR045570">
    <property type="entry name" value="Metalloprtase-TldD/E_cen_dom"/>
</dbReference>
<name>A0A382TPA9_9ZZZZ</name>
<organism evidence="4">
    <name type="scientific">marine metagenome</name>
    <dbReference type="NCBI Taxonomy" id="408172"/>
    <lineage>
        <taxon>unclassified sequences</taxon>
        <taxon>metagenomes</taxon>
        <taxon>ecological metagenomes</taxon>
    </lineage>
</organism>